<name>A0A0B1TDU1_OESDE</name>
<reference evidence="9 10" key="1">
    <citation type="submission" date="2014-03" db="EMBL/GenBank/DDBJ databases">
        <title>Draft genome of the hookworm Oesophagostomum dentatum.</title>
        <authorList>
            <person name="Mitreva M."/>
        </authorList>
    </citation>
    <scope>NUCLEOTIDE SEQUENCE [LARGE SCALE GENOMIC DNA]</scope>
    <source>
        <strain evidence="9 10">OD-Hann</strain>
    </source>
</reference>
<evidence type="ECO:0000259" key="8">
    <source>
        <dbReference type="Pfam" id="PF06472"/>
    </source>
</evidence>
<dbReference type="GO" id="GO:0005778">
    <property type="term" value="C:peroxisomal membrane"/>
    <property type="evidence" value="ECO:0007669"/>
    <property type="project" value="TreeGrafter"/>
</dbReference>
<dbReference type="GO" id="GO:0015910">
    <property type="term" value="P:long-chain fatty acid import into peroxisome"/>
    <property type="evidence" value="ECO:0007669"/>
    <property type="project" value="TreeGrafter"/>
</dbReference>
<dbReference type="GO" id="GO:0016887">
    <property type="term" value="F:ATP hydrolysis activity"/>
    <property type="evidence" value="ECO:0007669"/>
    <property type="project" value="InterPro"/>
</dbReference>
<dbReference type="InterPro" id="IPR011527">
    <property type="entry name" value="ABC1_TM_dom"/>
</dbReference>
<evidence type="ECO:0000259" key="7">
    <source>
        <dbReference type="Pfam" id="PF00005"/>
    </source>
</evidence>
<accession>A0A0B1TDU1</accession>
<dbReference type="GO" id="GO:0005324">
    <property type="term" value="F:long-chain fatty acid transmembrane transporter activity"/>
    <property type="evidence" value="ECO:0007669"/>
    <property type="project" value="TreeGrafter"/>
</dbReference>
<evidence type="ECO:0000256" key="2">
    <source>
        <dbReference type="ARBA" id="ARBA00022448"/>
    </source>
</evidence>
<keyword evidence="5 6" id="KW-0472">Membrane</keyword>
<dbReference type="InterPro" id="IPR003439">
    <property type="entry name" value="ABC_transporter-like_ATP-bd"/>
</dbReference>
<dbReference type="GO" id="GO:0006635">
    <property type="term" value="P:fatty acid beta-oxidation"/>
    <property type="evidence" value="ECO:0007669"/>
    <property type="project" value="TreeGrafter"/>
</dbReference>
<protein>
    <submittedName>
        <fullName evidence="9">ABC transporter transmembrane region 2</fullName>
    </submittedName>
</protein>
<dbReference type="PANTHER" id="PTHR11384">
    <property type="entry name" value="ATP-BINDING CASSETTE, SUB-FAMILY D MEMBER"/>
    <property type="match status" value="1"/>
</dbReference>
<evidence type="ECO:0000313" key="10">
    <source>
        <dbReference type="Proteomes" id="UP000053660"/>
    </source>
</evidence>
<evidence type="ECO:0000313" key="9">
    <source>
        <dbReference type="EMBL" id="KHJ93535.1"/>
    </source>
</evidence>
<dbReference type="Pfam" id="PF06472">
    <property type="entry name" value="ABC_membrane_2"/>
    <property type="match status" value="2"/>
</dbReference>
<evidence type="ECO:0000256" key="4">
    <source>
        <dbReference type="ARBA" id="ARBA00022989"/>
    </source>
</evidence>
<evidence type="ECO:0000256" key="6">
    <source>
        <dbReference type="SAM" id="Phobius"/>
    </source>
</evidence>
<dbReference type="InterPro" id="IPR050835">
    <property type="entry name" value="ABC_transporter_sub-D"/>
</dbReference>
<dbReference type="GO" id="GO:0005524">
    <property type="term" value="F:ATP binding"/>
    <property type="evidence" value="ECO:0007669"/>
    <property type="project" value="InterPro"/>
</dbReference>
<keyword evidence="10" id="KW-1185">Reference proteome</keyword>
<keyword evidence="4 6" id="KW-1133">Transmembrane helix</keyword>
<feature type="domain" description="ABC transmembrane type-1" evidence="8">
    <location>
        <begin position="141"/>
        <end position="258"/>
    </location>
</feature>
<dbReference type="GO" id="GO:0007031">
    <property type="term" value="P:peroxisome organization"/>
    <property type="evidence" value="ECO:0007669"/>
    <property type="project" value="TreeGrafter"/>
</dbReference>
<dbReference type="AlphaFoldDB" id="A0A0B1TDU1"/>
<dbReference type="EMBL" id="KN550719">
    <property type="protein sequence ID" value="KHJ93535.1"/>
    <property type="molecule type" value="Genomic_DNA"/>
</dbReference>
<comment type="similarity">
    <text evidence="1">Belongs to the ABC transporter superfamily. ABCD family. Peroxisomal fatty acyl CoA transporter (TC 3.A.1.203) subfamily.</text>
</comment>
<proteinExistence type="inferred from homology"/>
<dbReference type="Gene3D" id="3.40.50.300">
    <property type="entry name" value="P-loop containing nucleotide triphosphate hydrolases"/>
    <property type="match status" value="1"/>
</dbReference>
<keyword evidence="3 6" id="KW-0812">Transmembrane</keyword>
<organism evidence="9 10">
    <name type="scientific">Oesophagostomum dentatum</name>
    <name type="common">Nodular worm</name>
    <dbReference type="NCBI Taxonomy" id="61180"/>
    <lineage>
        <taxon>Eukaryota</taxon>
        <taxon>Metazoa</taxon>
        <taxon>Ecdysozoa</taxon>
        <taxon>Nematoda</taxon>
        <taxon>Chromadorea</taxon>
        <taxon>Rhabditida</taxon>
        <taxon>Rhabditina</taxon>
        <taxon>Rhabditomorpha</taxon>
        <taxon>Strongyloidea</taxon>
        <taxon>Strongylidae</taxon>
        <taxon>Oesophagostomum</taxon>
    </lineage>
</organism>
<dbReference type="PANTHER" id="PTHR11384:SF65">
    <property type="entry name" value="ABC TRANSPORTER DOMAIN-CONTAINING PROTEIN"/>
    <property type="match status" value="1"/>
</dbReference>
<dbReference type="GO" id="GO:0042760">
    <property type="term" value="P:very long-chain fatty acid catabolic process"/>
    <property type="evidence" value="ECO:0007669"/>
    <property type="project" value="TreeGrafter"/>
</dbReference>
<keyword evidence="2" id="KW-0813">Transport</keyword>
<dbReference type="Pfam" id="PF00005">
    <property type="entry name" value="ABC_tran"/>
    <property type="match status" value="1"/>
</dbReference>
<evidence type="ECO:0000256" key="5">
    <source>
        <dbReference type="ARBA" id="ARBA00023136"/>
    </source>
</evidence>
<dbReference type="SUPFAM" id="SSF52540">
    <property type="entry name" value="P-loop containing nucleoside triphosphate hydrolases"/>
    <property type="match status" value="1"/>
</dbReference>
<dbReference type="Proteomes" id="UP000053660">
    <property type="component" value="Unassembled WGS sequence"/>
</dbReference>
<feature type="domain" description="ABC transmembrane type-1" evidence="8">
    <location>
        <begin position="41"/>
        <end position="139"/>
    </location>
</feature>
<evidence type="ECO:0000256" key="1">
    <source>
        <dbReference type="ARBA" id="ARBA00008575"/>
    </source>
</evidence>
<sequence length="480" mass="54167">MGKISRAERKFQFGWRVISSLGKLSPLLYGKPRYAVCFTVFTLICTIGSELVTQRIGTITGRFYKDLLRKDETAFWNTFTIATGIFAGKCVLLGGVALFSWCLYLCFRSNLVKALHEMYFSHNVYYTINSIDDKGIDNPAGGFGVSIVYGFFLVGAVLNRILISPVTKWAARVEKAEGDFRFKHVSVRSHAEESAFYSAANFEKTACDEAFAVLWSRQLKFVLWQFPTQGRFSLLILQYFFDYYGGVLSYAIQVFPIFIFKSYADLDDASLGEKISNNAFFYIYLINSFTRLTDLALSIGELGGYVLRVSEIVQCAQQKKEGFDNEGFVGTGDSQSNEDNLSYSIIDLTFAKPSDEEDVLISDLNADIPVDKSLVITGPSGTGKSSLLRVLADLWPIKSGTVYRYLPKSAYFSLPQRPYLPVGRLSLRKQICFPYSPKNTEDYSEKDEESRRIIRILSELRLTPLIETCGGLDTDVDFEW</sequence>
<feature type="transmembrane region" description="Helical" evidence="6">
    <location>
        <begin position="74"/>
        <end position="101"/>
    </location>
</feature>
<dbReference type="InterPro" id="IPR027417">
    <property type="entry name" value="P-loop_NTPase"/>
</dbReference>
<dbReference type="GO" id="GO:0140359">
    <property type="term" value="F:ABC-type transporter activity"/>
    <property type="evidence" value="ECO:0007669"/>
    <property type="project" value="InterPro"/>
</dbReference>
<dbReference type="OrthoDB" id="422637at2759"/>
<feature type="transmembrane region" description="Helical" evidence="6">
    <location>
        <begin position="140"/>
        <end position="162"/>
    </location>
</feature>
<feature type="domain" description="ABC transporter" evidence="7">
    <location>
        <begin position="362"/>
        <end position="403"/>
    </location>
</feature>
<gene>
    <name evidence="9" type="ORF">OESDEN_06550</name>
</gene>
<evidence type="ECO:0000256" key="3">
    <source>
        <dbReference type="ARBA" id="ARBA00022692"/>
    </source>
</evidence>